<dbReference type="AlphaFoldDB" id="A0AAN0W4N8"/>
<evidence type="ECO:0000313" key="2">
    <source>
        <dbReference type="Proteomes" id="UP000031861"/>
    </source>
</evidence>
<proteinExistence type="predicted"/>
<evidence type="ECO:0000313" key="1">
    <source>
        <dbReference type="EMBL" id="AJI08756.1"/>
    </source>
</evidence>
<dbReference type="Proteomes" id="UP000031861">
    <property type="component" value="Plasmid pBFI_1"/>
</dbReference>
<accession>A0AAN0W4N8</accession>
<sequence>MHPESIHCGCYVSIIPELYINEPVGGIVITNKALNIHYNLETDTLCDRSDIAQLNIEFQNGGLKILEVLEVNALHNYTHIVKDTYGFIHAVQIKDGDWTSNFL</sequence>
<gene>
    <name evidence="1" type="ORF">AK40_5609</name>
</gene>
<dbReference type="EMBL" id="CP009639">
    <property type="protein sequence ID" value="AJI08756.1"/>
    <property type="molecule type" value="Genomic_DNA"/>
</dbReference>
<geneLocation type="plasmid" evidence="1 2">
    <name>pBFI_1</name>
</geneLocation>
<protein>
    <submittedName>
        <fullName evidence="1">Uncharacterized protein</fullName>
    </submittedName>
</protein>
<name>A0AAN0W4N8_BACCE</name>
<keyword evidence="1" id="KW-0614">Plasmid</keyword>
<organism evidence="1 2">
    <name type="scientific">Bacillus cereus 03BB108</name>
    <dbReference type="NCBI Taxonomy" id="451709"/>
    <lineage>
        <taxon>Bacteria</taxon>
        <taxon>Bacillati</taxon>
        <taxon>Bacillota</taxon>
        <taxon>Bacilli</taxon>
        <taxon>Bacillales</taxon>
        <taxon>Bacillaceae</taxon>
        <taxon>Bacillus</taxon>
        <taxon>Bacillus cereus group</taxon>
    </lineage>
</organism>
<reference evidence="1 2" key="1">
    <citation type="journal article" date="2015" name="Genome Announc.">
        <title>Complete genome sequences for 35 biothreat assay-relevant bacillus species.</title>
        <authorList>
            <person name="Johnson S.L."/>
            <person name="Daligault H.E."/>
            <person name="Davenport K.W."/>
            <person name="Jaissle J."/>
            <person name="Frey K.G."/>
            <person name="Ladner J.T."/>
            <person name="Broomall S.M."/>
            <person name="Bishop-Lilly K.A."/>
            <person name="Bruce D.C."/>
            <person name="Gibbons H.S."/>
            <person name="Coyne S.R."/>
            <person name="Lo C.C."/>
            <person name="Meincke L."/>
            <person name="Munk A.C."/>
            <person name="Koroleva G.I."/>
            <person name="Rosenzweig C.N."/>
            <person name="Palacios G.F."/>
            <person name="Redden C.L."/>
            <person name="Minogue T.D."/>
            <person name="Chain P.S."/>
        </authorList>
    </citation>
    <scope>NUCLEOTIDE SEQUENCE [LARGE SCALE GENOMIC DNA]</scope>
    <source>
        <strain evidence="1 2">03BB108</strain>
    </source>
</reference>